<dbReference type="InParanoid" id="G1MPU6"/>
<dbReference type="GO" id="GO:0043161">
    <property type="term" value="P:proteasome-mediated ubiquitin-dependent protein catabolic process"/>
    <property type="evidence" value="ECO:0007669"/>
    <property type="project" value="TreeGrafter"/>
</dbReference>
<dbReference type="InterPro" id="IPR036241">
    <property type="entry name" value="NSFL1C_SEP_dom_sf"/>
</dbReference>
<organism evidence="12 13">
    <name type="scientific">Meleagris gallopavo</name>
    <name type="common">Wild turkey</name>
    <dbReference type="NCBI Taxonomy" id="9103"/>
    <lineage>
        <taxon>Eukaryota</taxon>
        <taxon>Metazoa</taxon>
        <taxon>Chordata</taxon>
        <taxon>Craniata</taxon>
        <taxon>Vertebrata</taxon>
        <taxon>Euteleostomi</taxon>
        <taxon>Archelosauria</taxon>
        <taxon>Archosauria</taxon>
        <taxon>Dinosauria</taxon>
        <taxon>Saurischia</taxon>
        <taxon>Theropoda</taxon>
        <taxon>Coelurosauria</taxon>
        <taxon>Aves</taxon>
        <taxon>Neognathae</taxon>
        <taxon>Galloanserae</taxon>
        <taxon>Galliformes</taxon>
        <taxon>Phasianidae</taxon>
        <taxon>Meleagridinae</taxon>
        <taxon>Meleagris</taxon>
    </lineage>
</organism>
<dbReference type="SUPFAM" id="SSF54236">
    <property type="entry name" value="Ubiquitin-like"/>
    <property type="match status" value="1"/>
</dbReference>
<dbReference type="AlphaFoldDB" id="G1MPU6"/>
<name>G1MPU6_MELGA</name>
<sequence>MELMSSMMQKISLLEQKIDKQAQEIQLKDRKIAELEEKMKTLQKGEDGPESSAAEDLETRCLQLQTQVWEMERFLNDYGLIWVGDRHEELEDLESLRDDELLAKRFWKPGEAVVSKHQVDFDLILENVKSLNMLAGDGVSHVEHTPGGARLRQPEPLPLTLYQNGIVMLDGPFRSYEEQSAQQCLQDIMDGYFPSELQARYPDGVPLQVTDRRDVVFQERDLPGSFPGHGQVVGHSKLSRVEEPTEIPGPTPSLEQFWNKYSTSSMHSEAMATQDTVGAMQQVWMCPNNNPRSRLAWFLRLSALHATIPPPSNLFPNCSIRAHTQHFGTCSWSVLALVCLCVEQVVILTWVWLQGSEGVRSSKEIVVGTPGLPALQRGGDSDSYEIISTFPQRVYADNSRSLQECGLIPSASLLLRRRDPFPPEGTGLQTA</sequence>
<dbReference type="Gene3D" id="3.30.420.210">
    <property type="entry name" value="SEP domain"/>
    <property type="match status" value="1"/>
</dbReference>
<evidence type="ECO:0000256" key="6">
    <source>
        <dbReference type="ARBA" id="ARBA00062345"/>
    </source>
</evidence>
<evidence type="ECO:0000313" key="12">
    <source>
        <dbReference type="Ensembl" id="ENSMGAP00000000063.2"/>
    </source>
</evidence>
<dbReference type="OrthoDB" id="25887at2759"/>
<dbReference type="Pfam" id="PF00789">
    <property type="entry name" value="UBX"/>
    <property type="match status" value="1"/>
</dbReference>
<dbReference type="Ensembl" id="ENSMGAT00000000694.2">
    <property type="protein sequence ID" value="ENSMGAP00000000063.2"/>
    <property type="gene ID" value="ENSMGAG00000000686.2"/>
</dbReference>
<dbReference type="Proteomes" id="UP000001645">
    <property type="component" value="Chromosome 25"/>
</dbReference>
<evidence type="ECO:0000256" key="3">
    <source>
        <dbReference type="ARBA" id="ARBA00023054"/>
    </source>
</evidence>
<dbReference type="Pfam" id="PF08059">
    <property type="entry name" value="SEP"/>
    <property type="match status" value="1"/>
</dbReference>
<dbReference type="GO" id="GO:0005856">
    <property type="term" value="C:cytoskeleton"/>
    <property type="evidence" value="ECO:0007669"/>
    <property type="project" value="UniProtKB-SubCell"/>
</dbReference>
<reference evidence="12 13" key="1">
    <citation type="journal article" date="2010" name="PLoS Biol.">
        <title>Multi-platform next-generation sequencing of the domestic turkey (Meleagris gallopavo): genome assembly and analysis.</title>
        <authorList>
            <person name="Dalloul R.A."/>
            <person name="Long J.A."/>
            <person name="Zimin A.V."/>
            <person name="Aslam L."/>
            <person name="Beal K."/>
            <person name="Blomberg L.A."/>
            <person name="Bouffard P."/>
            <person name="Burt D.W."/>
            <person name="Crasta O."/>
            <person name="Crooijmans R.P."/>
            <person name="Cooper K."/>
            <person name="Coulombe R.A."/>
            <person name="De S."/>
            <person name="Delany M.E."/>
            <person name="Dodgson J.B."/>
            <person name="Dong J.J."/>
            <person name="Evans C."/>
            <person name="Frederickson K.M."/>
            <person name="Flicek P."/>
            <person name="Florea L."/>
            <person name="Folkerts O."/>
            <person name="Groenen M.A."/>
            <person name="Harkins T.T."/>
            <person name="Herrero J."/>
            <person name="Hoffmann S."/>
            <person name="Megens H.J."/>
            <person name="Jiang A."/>
            <person name="de Jong P."/>
            <person name="Kaiser P."/>
            <person name="Kim H."/>
            <person name="Kim K.W."/>
            <person name="Kim S."/>
            <person name="Langenberger D."/>
            <person name="Lee M.K."/>
            <person name="Lee T."/>
            <person name="Mane S."/>
            <person name="Marcais G."/>
            <person name="Marz M."/>
            <person name="McElroy A.P."/>
            <person name="Modise T."/>
            <person name="Nefedov M."/>
            <person name="Notredame C."/>
            <person name="Paton I.R."/>
            <person name="Payne W.S."/>
            <person name="Pertea G."/>
            <person name="Prickett D."/>
            <person name="Puiu D."/>
            <person name="Qioa D."/>
            <person name="Raineri E."/>
            <person name="Ruffier M."/>
            <person name="Salzberg S.L."/>
            <person name="Schatz M.C."/>
            <person name="Scheuring C."/>
            <person name="Schmidt C.J."/>
            <person name="Schroeder S."/>
            <person name="Searle S.M."/>
            <person name="Smith E.J."/>
            <person name="Smith J."/>
            <person name="Sonstegard T.S."/>
            <person name="Stadler P.F."/>
            <person name="Tafer H."/>
            <person name="Tu Z.J."/>
            <person name="Van Tassell C.P."/>
            <person name="Vilella A.J."/>
            <person name="Williams K.P."/>
            <person name="Yorke J.A."/>
            <person name="Zhang L."/>
            <person name="Zhang H.B."/>
            <person name="Zhang X."/>
            <person name="Zhang Y."/>
            <person name="Reed K.M."/>
        </authorList>
    </citation>
    <scope>NUCLEOTIDE SEQUENCE [LARGE SCALE GENOMIC DNA]</scope>
</reference>
<dbReference type="Gene3D" id="3.10.20.90">
    <property type="entry name" value="Phosphatidylinositol 3-kinase Catalytic Subunit, Chain A, domain 1"/>
    <property type="match status" value="1"/>
</dbReference>
<dbReference type="PANTHER" id="PTHR23333:SF4">
    <property type="entry name" value="UBX DOMAIN-CONTAINING PROTEIN 11"/>
    <property type="match status" value="1"/>
</dbReference>
<dbReference type="FunFam" id="3.30.420.210:FF:000003">
    <property type="entry name" value="UBX domain protein 11"/>
    <property type="match status" value="1"/>
</dbReference>
<dbReference type="PANTHER" id="PTHR23333">
    <property type="entry name" value="UBX DOMAIN CONTAINING PROTEIN"/>
    <property type="match status" value="1"/>
</dbReference>
<evidence type="ECO:0000256" key="1">
    <source>
        <dbReference type="ARBA" id="ARBA00004245"/>
    </source>
</evidence>
<keyword evidence="3 10" id="KW-0175">Coiled coil</keyword>
<evidence type="ECO:0000313" key="13">
    <source>
        <dbReference type="Proteomes" id="UP000001645"/>
    </source>
</evidence>
<evidence type="ECO:0000256" key="9">
    <source>
        <dbReference type="ARBA" id="ARBA00081109"/>
    </source>
</evidence>
<dbReference type="InterPro" id="IPR029071">
    <property type="entry name" value="Ubiquitin-like_domsf"/>
</dbReference>
<dbReference type="HOGENOM" id="CLU_044433_0_1_1"/>
<keyword evidence="2" id="KW-0963">Cytoplasm</keyword>
<evidence type="ECO:0000256" key="7">
    <source>
        <dbReference type="ARBA" id="ARBA00073759"/>
    </source>
</evidence>
<dbReference type="GO" id="GO:0043130">
    <property type="term" value="F:ubiquitin binding"/>
    <property type="evidence" value="ECO:0007669"/>
    <property type="project" value="TreeGrafter"/>
</dbReference>
<evidence type="ECO:0000256" key="5">
    <source>
        <dbReference type="ARBA" id="ARBA00059434"/>
    </source>
</evidence>
<feature type="domain" description="SEP" evidence="11">
    <location>
        <begin position="154"/>
        <end position="218"/>
    </location>
</feature>
<evidence type="ECO:0000256" key="8">
    <source>
        <dbReference type="ARBA" id="ARBA00075811"/>
    </source>
</evidence>
<comment type="subcellular location">
    <subcellularLocation>
        <location evidence="1">Cytoplasm</location>
        <location evidence="1">Cytoskeleton</location>
    </subcellularLocation>
</comment>
<evidence type="ECO:0000259" key="11">
    <source>
        <dbReference type="PROSITE" id="PS51399"/>
    </source>
</evidence>
<evidence type="ECO:0000256" key="2">
    <source>
        <dbReference type="ARBA" id="ARBA00022490"/>
    </source>
</evidence>
<comment type="function">
    <text evidence="5">May be involved in the reorganization of actin cytoskeleton mediated by RND1, RND2 and RND3. Promotes RHOA activation mediated by GNA12 and GNA13.</text>
</comment>
<reference evidence="12" key="2">
    <citation type="submission" date="2025-08" db="UniProtKB">
        <authorList>
            <consortium name="Ensembl"/>
        </authorList>
    </citation>
    <scope>IDENTIFICATION</scope>
</reference>
<keyword evidence="13" id="KW-1185">Reference proteome</keyword>
<dbReference type="PROSITE" id="PS51399">
    <property type="entry name" value="SEP"/>
    <property type="match status" value="1"/>
</dbReference>
<dbReference type="InterPro" id="IPR012989">
    <property type="entry name" value="SEP_domain"/>
</dbReference>
<feature type="coiled-coil region" evidence="10">
    <location>
        <begin position="4"/>
        <end position="45"/>
    </location>
</feature>
<dbReference type="GeneTree" id="ENSGT00520000055567"/>
<proteinExistence type="predicted"/>
<comment type="subunit">
    <text evidence="6">Interacts with GNA12, GNA13, RND1, RND2 and RND3.</text>
</comment>
<evidence type="ECO:0000256" key="10">
    <source>
        <dbReference type="SAM" id="Coils"/>
    </source>
</evidence>
<dbReference type="Bgee" id="ENSMGAG00000000686">
    <property type="expression patterns" value="Expressed in thymus and 3 other cell types or tissues"/>
</dbReference>
<dbReference type="SUPFAM" id="SSF102848">
    <property type="entry name" value="NSFL1 (p97 ATPase) cofactor p47, SEP domain"/>
    <property type="match status" value="1"/>
</dbReference>
<reference evidence="12" key="3">
    <citation type="submission" date="2025-09" db="UniProtKB">
        <authorList>
            <consortium name="Ensembl"/>
        </authorList>
    </citation>
    <scope>IDENTIFICATION</scope>
</reference>
<protein>
    <recommendedName>
        <fullName evidence="7">UBX domain-containing protein 11</fullName>
    </recommendedName>
    <alternativeName>
        <fullName evidence="9">Socius</fullName>
    </alternativeName>
    <alternativeName>
        <fullName evidence="8">UBX domain-containing protein 5</fullName>
    </alternativeName>
</protein>
<evidence type="ECO:0000256" key="4">
    <source>
        <dbReference type="ARBA" id="ARBA00023212"/>
    </source>
</evidence>
<gene>
    <name evidence="12" type="primary">UBXN11</name>
</gene>
<dbReference type="InterPro" id="IPR001012">
    <property type="entry name" value="UBX_dom"/>
</dbReference>
<keyword evidence="4" id="KW-0206">Cytoskeleton</keyword>
<accession>G1MPU6</accession>